<organism evidence="1 2">
    <name type="scientific">Neisseria macacae ATCC 33926</name>
    <dbReference type="NCBI Taxonomy" id="997348"/>
    <lineage>
        <taxon>Bacteria</taxon>
        <taxon>Pseudomonadati</taxon>
        <taxon>Pseudomonadota</taxon>
        <taxon>Betaproteobacteria</taxon>
        <taxon>Neisseriales</taxon>
        <taxon>Neisseriaceae</taxon>
        <taxon>Neisseria</taxon>
    </lineage>
</organism>
<dbReference type="EMBL" id="CP094241">
    <property type="protein sequence ID" value="UNV85203.1"/>
    <property type="molecule type" value="Genomic_DNA"/>
</dbReference>
<reference evidence="1 2" key="1">
    <citation type="submission" date="2022-03" db="EMBL/GenBank/DDBJ databases">
        <title>Genome sequencing of Neisseria macacae.</title>
        <authorList>
            <person name="Baek M.-G."/>
        </authorList>
    </citation>
    <scope>NUCLEOTIDE SEQUENCE [LARGE SCALE GENOMIC DNA]</scope>
    <source>
        <strain evidence="1 2">ATCC 33926</strain>
    </source>
</reference>
<dbReference type="Proteomes" id="UP000829455">
    <property type="component" value="Chromosome"/>
</dbReference>
<name>A0ABY3Y7L0_9NEIS</name>
<protein>
    <submittedName>
        <fullName evidence="1">Uncharacterized protein</fullName>
    </submittedName>
</protein>
<sequence>MPFGLENIQPALPSQTVSKLFHKPHDAKQPANERSSENLKQDFSDDLLIWTCYSGLTLNQYGVASP</sequence>
<evidence type="ECO:0000313" key="2">
    <source>
        <dbReference type="Proteomes" id="UP000829455"/>
    </source>
</evidence>
<dbReference type="RefSeq" id="WP_242925971.1">
    <property type="nucleotide sequence ID" value="NZ_CP094241.1"/>
</dbReference>
<accession>A0ABY3Y7L0</accession>
<proteinExistence type="predicted"/>
<evidence type="ECO:0000313" key="1">
    <source>
        <dbReference type="EMBL" id="UNV85203.1"/>
    </source>
</evidence>
<keyword evidence="2" id="KW-1185">Reference proteome</keyword>
<gene>
    <name evidence="1" type="ORF">MON40_01310</name>
</gene>